<evidence type="ECO:0000256" key="3">
    <source>
        <dbReference type="ARBA" id="ARBA00022692"/>
    </source>
</evidence>
<evidence type="ECO:0000256" key="1">
    <source>
        <dbReference type="ARBA" id="ARBA00004651"/>
    </source>
</evidence>
<evidence type="ECO:0000313" key="7">
    <source>
        <dbReference type="EMBL" id="WFL77178.1"/>
    </source>
</evidence>
<keyword evidence="8" id="KW-1185">Reference proteome</keyword>
<feature type="transmembrane region" description="Helical" evidence="6">
    <location>
        <begin position="384"/>
        <end position="405"/>
    </location>
</feature>
<dbReference type="PANTHER" id="PTHR30250">
    <property type="entry name" value="PST FAMILY PREDICTED COLANIC ACID TRANSPORTER"/>
    <property type="match status" value="1"/>
</dbReference>
<evidence type="ECO:0000256" key="6">
    <source>
        <dbReference type="SAM" id="Phobius"/>
    </source>
</evidence>
<protein>
    <submittedName>
        <fullName evidence="7">Lipopolysaccharide biosynthesis protein</fullName>
    </submittedName>
</protein>
<dbReference type="EMBL" id="CP121106">
    <property type="protein sequence ID" value="WFL77178.1"/>
    <property type="molecule type" value="Genomic_DNA"/>
</dbReference>
<dbReference type="Proteomes" id="UP001215827">
    <property type="component" value="Chromosome"/>
</dbReference>
<gene>
    <name evidence="7" type="ORF">P7228_14470</name>
</gene>
<reference evidence="7 8" key="1">
    <citation type="submission" date="2023-03" db="EMBL/GenBank/DDBJ databases">
        <title>Altererythrobacter sp. CAU 1644 isolated from sand.</title>
        <authorList>
            <person name="Kim W."/>
        </authorList>
    </citation>
    <scope>NUCLEOTIDE SEQUENCE [LARGE SCALE GENOMIC DNA]</scope>
    <source>
        <strain evidence="7 8">CAU 1644</strain>
    </source>
</reference>
<organism evidence="7 8">
    <name type="scientific">Altererythrobacter arenosus</name>
    <dbReference type="NCBI Taxonomy" id="3032592"/>
    <lineage>
        <taxon>Bacteria</taxon>
        <taxon>Pseudomonadati</taxon>
        <taxon>Pseudomonadota</taxon>
        <taxon>Alphaproteobacteria</taxon>
        <taxon>Sphingomonadales</taxon>
        <taxon>Erythrobacteraceae</taxon>
        <taxon>Altererythrobacter</taxon>
    </lineage>
</organism>
<feature type="transmembrane region" description="Helical" evidence="6">
    <location>
        <begin position="135"/>
        <end position="158"/>
    </location>
</feature>
<comment type="subcellular location">
    <subcellularLocation>
        <location evidence="1">Cell membrane</location>
        <topology evidence="1">Multi-pass membrane protein</topology>
    </subcellularLocation>
</comment>
<keyword evidence="2" id="KW-1003">Cell membrane</keyword>
<dbReference type="InterPro" id="IPR050833">
    <property type="entry name" value="Poly_Biosynth_Transport"/>
</dbReference>
<evidence type="ECO:0000256" key="2">
    <source>
        <dbReference type="ARBA" id="ARBA00022475"/>
    </source>
</evidence>
<dbReference type="RefSeq" id="WP_278015936.1">
    <property type="nucleotide sequence ID" value="NZ_CP121106.1"/>
</dbReference>
<dbReference type="Pfam" id="PF01943">
    <property type="entry name" value="Polysacc_synt"/>
    <property type="match status" value="1"/>
</dbReference>
<name>A0ABY8FTD2_9SPHN</name>
<feature type="transmembrane region" description="Helical" evidence="6">
    <location>
        <begin position="190"/>
        <end position="210"/>
    </location>
</feature>
<feature type="transmembrane region" description="Helical" evidence="6">
    <location>
        <begin position="98"/>
        <end position="123"/>
    </location>
</feature>
<feature type="transmembrane region" description="Helical" evidence="6">
    <location>
        <begin position="411"/>
        <end position="433"/>
    </location>
</feature>
<feature type="transmembrane region" description="Helical" evidence="6">
    <location>
        <begin position="351"/>
        <end position="372"/>
    </location>
</feature>
<feature type="transmembrane region" description="Helical" evidence="6">
    <location>
        <begin position="165"/>
        <end position="184"/>
    </location>
</feature>
<keyword evidence="3 6" id="KW-0812">Transmembrane</keyword>
<dbReference type="PANTHER" id="PTHR30250:SF31">
    <property type="entry name" value="INNER MEMBRANE PROTEIN YGHQ"/>
    <property type="match status" value="1"/>
</dbReference>
<accession>A0ABY8FTD2</accession>
<feature type="transmembrane region" description="Helical" evidence="6">
    <location>
        <begin position="54"/>
        <end position="77"/>
    </location>
</feature>
<evidence type="ECO:0000256" key="5">
    <source>
        <dbReference type="ARBA" id="ARBA00023136"/>
    </source>
</evidence>
<evidence type="ECO:0000313" key="8">
    <source>
        <dbReference type="Proteomes" id="UP001215827"/>
    </source>
</evidence>
<feature type="transmembrane region" description="Helical" evidence="6">
    <location>
        <begin position="321"/>
        <end position="345"/>
    </location>
</feature>
<evidence type="ECO:0000256" key="4">
    <source>
        <dbReference type="ARBA" id="ARBA00022989"/>
    </source>
</evidence>
<dbReference type="InterPro" id="IPR002797">
    <property type="entry name" value="Polysacc_synth"/>
</dbReference>
<feature type="transmembrane region" description="Helical" evidence="6">
    <location>
        <begin position="22"/>
        <end position="42"/>
    </location>
</feature>
<keyword evidence="4 6" id="KW-1133">Transmembrane helix</keyword>
<sequence>MEANAQTPDEPRSLLSRMLKNVAWLIGGKGFGAVCSLIYLAILTRSLGLKDFGHFALIFGTAQALIAIAGFQTWRTVVRFGVQHIHDHDWAGFGRLSMMAFILDVVGAIIGCAIAYVVFYQFAAELDLNPRLVDTAFWFNVAALWALVSAPTGIVRALDRFDIAVYVEAIVPAGRLLAAGIIAATGPSLIRFLIAWAVIDLIEAAVYWIVARKLSPRAIRLRYLGTAFDARKENPGLVRFFGITYVSATLEAVFRHGPLLAVGYFVGTSAAGIYRLAHQLAQGLAKLSTLLSRAAYAEIARASVASATQEFRQLAWQTTRLAGVGGAIVVIFVSAVGGHILALLGGEEFRMGYTILIPLTIVTSLELASVAFEPVLHSTGRARLSLFARFVTVLTAGIALVLLVQNYEEQGVAWGLVIGAAVGYVVMGLMAYITLRKIDADATTADPST</sequence>
<proteinExistence type="predicted"/>
<keyword evidence="5 6" id="KW-0472">Membrane</keyword>